<evidence type="ECO:0008006" key="3">
    <source>
        <dbReference type="Google" id="ProtNLM"/>
    </source>
</evidence>
<evidence type="ECO:0000313" key="1">
    <source>
        <dbReference type="EMBL" id="PTW53886.1"/>
    </source>
</evidence>
<dbReference type="RefSeq" id="WP_107992020.1">
    <property type="nucleotide sequence ID" value="NZ_QAYG01000015.1"/>
</dbReference>
<gene>
    <name evidence="1" type="ORF">C8N35_1156</name>
</gene>
<accession>A0A2T5UQU5</accession>
<sequence length="81" mass="8894">MTEPRLLPKDDAAAYCSVSTATFDNWVSRGLIPKKVPGTTRWDRKALDLALDKLSGLDVQSSAASDFDAWEQETRASAHGR</sequence>
<reference evidence="1 2" key="1">
    <citation type="submission" date="2018-04" db="EMBL/GenBank/DDBJ databases">
        <title>Genomic Encyclopedia of Archaeal and Bacterial Type Strains, Phase II (KMG-II): from individual species to whole genera.</title>
        <authorList>
            <person name="Goeker M."/>
        </authorList>
    </citation>
    <scope>NUCLEOTIDE SEQUENCE [LARGE SCALE GENOMIC DNA]</scope>
    <source>
        <strain evidence="1 2">DSM 23382</strain>
    </source>
</reference>
<keyword evidence="2" id="KW-1185">Reference proteome</keyword>
<comment type="caution">
    <text evidence="1">The sequence shown here is derived from an EMBL/GenBank/DDBJ whole genome shotgun (WGS) entry which is preliminary data.</text>
</comment>
<protein>
    <recommendedName>
        <fullName evidence="3">Helix-turn-helix domain-containing protein</fullName>
    </recommendedName>
</protein>
<name>A0A2T5UQU5_9HYPH</name>
<dbReference type="EMBL" id="QAYG01000015">
    <property type="protein sequence ID" value="PTW53886.1"/>
    <property type="molecule type" value="Genomic_DNA"/>
</dbReference>
<dbReference type="AlphaFoldDB" id="A0A2T5UQU5"/>
<proteinExistence type="predicted"/>
<dbReference type="Proteomes" id="UP000244081">
    <property type="component" value="Unassembled WGS sequence"/>
</dbReference>
<evidence type="ECO:0000313" key="2">
    <source>
        <dbReference type="Proteomes" id="UP000244081"/>
    </source>
</evidence>
<organism evidence="1 2">
    <name type="scientific">Breoghania corrubedonensis</name>
    <dbReference type="NCBI Taxonomy" id="665038"/>
    <lineage>
        <taxon>Bacteria</taxon>
        <taxon>Pseudomonadati</taxon>
        <taxon>Pseudomonadota</taxon>
        <taxon>Alphaproteobacteria</taxon>
        <taxon>Hyphomicrobiales</taxon>
        <taxon>Stappiaceae</taxon>
        <taxon>Breoghania</taxon>
    </lineage>
</organism>